<evidence type="ECO:0000256" key="5">
    <source>
        <dbReference type="SAM" id="SignalP"/>
    </source>
</evidence>
<keyword evidence="1 4" id="KW-0349">Heme</keyword>
<protein>
    <submittedName>
        <fullName evidence="7">Cytochrome c, mono-and diheme variant</fullName>
    </submittedName>
</protein>
<dbReference type="Pfam" id="PF13442">
    <property type="entry name" value="Cytochrome_CBB3"/>
    <property type="match status" value="1"/>
</dbReference>
<evidence type="ECO:0000256" key="4">
    <source>
        <dbReference type="PROSITE-ProRule" id="PRU00433"/>
    </source>
</evidence>
<dbReference type="GO" id="GO:0046872">
    <property type="term" value="F:metal ion binding"/>
    <property type="evidence" value="ECO:0007669"/>
    <property type="project" value="UniProtKB-KW"/>
</dbReference>
<keyword evidence="3 4" id="KW-0408">Iron</keyword>
<evidence type="ECO:0000256" key="2">
    <source>
        <dbReference type="ARBA" id="ARBA00022723"/>
    </source>
</evidence>
<feature type="signal peptide" evidence="5">
    <location>
        <begin position="1"/>
        <end position="21"/>
    </location>
</feature>
<sequence length="292" mass="31684">MKKITVLTLALSIISWGSVFAQQNNPYSPSDKQVVSQGKELYFKMGCNGCHGAGGGGGMCPSFIDDVWVFGSDDQTLFKLIKGQIPQQTMPRMFGGVLTDDEIWKLITFVRYCKVAAAEQGGAAAGQISIDKKSCAIVEADPHWLKAVLPRLSGYQAQYVLVFDGSAKNFSSAEDAKLSGVTVAVLDNSAGKEIALSVHAQPKVYPDHERELGKPLEDLLAGKVEAAILWTPLAAFYAMELDSSRKLKMLPFTKSYSVPKGFEGQEQSSMVYVTKCADALLNVLKVYNVAPR</sequence>
<dbReference type="Gene3D" id="3.40.190.10">
    <property type="entry name" value="Periplasmic binding protein-like II"/>
    <property type="match status" value="1"/>
</dbReference>
<dbReference type="InterPro" id="IPR009056">
    <property type="entry name" value="Cyt_c-like_dom"/>
</dbReference>
<feature type="chain" id="PRO_5012122411" evidence="5">
    <location>
        <begin position="22"/>
        <end position="292"/>
    </location>
</feature>
<keyword evidence="2 4" id="KW-0479">Metal-binding</keyword>
<accession>A0A1W5LD44</accession>
<dbReference type="InterPro" id="IPR036909">
    <property type="entry name" value="Cyt_c-like_dom_sf"/>
</dbReference>
<dbReference type="GO" id="GO:0020037">
    <property type="term" value="F:heme binding"/>
    <property type="evidence" value="ECO:0007669"/>
    <property type="project" value="InterPro"/>
</dbReference>
<keyword evidence="5" id="KW-0732">Signal</keyword>
<dbReference type="GO" id="GO:0009055">
    <property type="term" value="F:electron transfer activity"/>
    <property type="evidence" value="ECO:0007669"/>
    <property type="project" value="InterPro"/>
</dbReference>
<dbReference type="SUPFAM" id="SSF46626">
    <property type="entry name" value="Cytochrome c"/>
    <property type="match status" value="1"/>
</dbReference>
<proteinExistence type="predicted"/>
<name>A0A1W5LD44_9BACT</name>
<dbReference type="AlphaFoldDB" id="A0A1W5LD44"/>
<dbReference type="EMBL" id="KU509481">
    <property type="protein sequence ID" value="ANC58280.1"/>
    <property type="molecule type" value="Genomic_DNA"/>
</dbReference>
<evidence type="ECO:0000259" key="6">
    <source>
        <dbReference type="PROSITE" id="PS51007"/>
    </source>
</evidence>
<evidence type="ECO:0000256" key="3">
    <source>
        <dbReference type="ARBA" id="ARBA00023004"/>
    </source>
</evidence>
<dbReference type="PROSITE" id="PS51007">
    <property type="entry name" value="CYTC"/>
    <property type="match status" value="1"/>
</dbReference>
<dbReference type="Gene3D" id="1.10.760.10">
    <property type="entry name" value="Cytochrome c-like domain"/>
    <property type="match status" value="1"/>
</dbReference>
<organism evidence="7">
    <name type="scientific">Candidatus Methylacidiphilum infernorum</name>
    <dbReference type="NCBI Taxonomy" id="511746"/>
    <lineage>
        <taxon>Bacteria</taxon>
        <taxon>Pseudomonadati</taxon>
        <taxon>Verrucomicrobiota</taxon>
        <taxon>Methylacidiphilae</taxon>
        <taxon>Methylacidiphilales</taxon>
        <taxon>Methylacidiphilaceae</taxon>
        <taxon>Methylacidiphilum (ex Ratnadevi et al. 2023)</taxon>
    </lineage>
</organism>
<gene>
    <name evidence="7" type="primary">cytC</name>
</gene>
<feature type="domain" description="Cytochrome c" evidence="6">
    <location>
        <begin position="33"/>
        <end position="114"/>
    </location>
</feature>
<evidence type="ECO:0000256" key="1">
    <source>
        <dbReference type="ARBA" id="ARBA00022617"/>
    </source>
</evidence>
<reference evidence="7" key="1">
    <citation type="submission" date="2016-01" db="EMBL/GenBank/DDBJ databases">
        <title>Hydrogen oxidation by a methanotroph.</title>
        <authorList>
            <person name="Stott M.B."/>
        </authorList>
    </citation>
    <scope>NUCLEOTIDE SEQUENCE</scope>
    <source>
        <strain evidence="7">RTK17.1</strain>
    </source>
</reference>
<evidence type="ECO:0000313" key="7">
    <source>
        <dbReference type="EMBL" id="ANC58280.1"/>
    </source>
</evidence>
<dbReference type="SUPFAM" id="SSF53850">
    <property type="entry name" value="Periplasmic binding protein-like II"/>
    <property type="match status" value="1"/>
</dbReference>